<evidence type="ECO:0000256" key="1">
    <source>
        <dbReference type="ARBA" id="ARBA00022475"/>
    </source>
</evidence>
<gene>
    <name evidence="6" type="ORF">E3D00_05985</name>
</gene>
<feature type="transmembrane region" description="Helical" evidence="5">
    <location>
        <begin position="41"/>
        <end position="63"/>
    </location>
</feature>
<keyword evidence="7" id="KW-1185">Reference proteome</keyword>
<evidence type="ECO:0000256" key="3">
    <source>
        <dbReference type="ARBA" id="ARBA00022989"/>
    </source>
</evidence>
<dbReference type="Proteomes" id="UP000316313">
    <property type="component" value="Chromosome"/>
</dbReference>
<keyword evidence="1" id="KW-1003">Cell membrane</keyword>
<keyword evidence="3 5" id="KW-1133">Transmembrane helix</keyword>
<dbReference type="KEGG" id="ssam:E3D00_05985"/>
<accession>A0A4Y6UJD0</accession>
<reference evidence="6 7" key="1">
    <citation type="submission" date="2019-03" db="EMBL/GenBank/DDBJ databases">
        <title>The complete genome sequence of Swingsia samuiensis NBRC107927(T).</title>
        <authorList>
            <person name="Chua K.-O."/>
            <person name="Chan K.-G."/>
            <person name="See-Too W.-S."/>
        </authorList>
    </citation>
    <scope>NUCLEOTIDE SEQUENCE [LARGE SCALE GENOMIC DNA]</scope>
    <source>
        <strain evidence="6 7">AH83</strain>
    </source>
</reference>
<evidence type="ECO:0000313" key="6">
    <source>
        <dbReference type="EMBL" id="QDH17164.1"/>
    </source>
</evidence>
<dbReference type="EMBL" id="CP038141">
    <property type="protein sequence ID" value="QDH17164.1"/>
    <property type="molecule type" value="Genomic_DNA"/>
</dbReference>
<dbReference type="InterPro" id="IPR012451">
    <property type="entry name" value="DUF1656"/>
</dbReference>
<organism evidence="6 7">
    <name type="scientific">Swingsia samuiensis</name>
    <dbReference type="NCBI Taxonomy" id="1293412"/>
    <lineage>
        <taxon>Bacteria</taxon>
        <taxon>Pseudomonadati</taxon>
        <taxon>Pseudomonadota</taxon>
        <taxon>Alphaproteobacteria</taxon>
        <taxon>Acetobacterales</taxon>
        <taxon>Acetobacteraceae</taxon>
        <taxon>Swingsia</taxon>
    </lineage>
</organism>
<feature type="transmembrane region" description="Helical" evidence="5">
    <location>
        <begin position="6"/>
        <end position="29"/>
    </location>
</feature>
<name>A0A4Y6UJD0_9PROT</name>
<evidence type="ECO:0000256" key="2">
    <source>
        <dbReference type="ARBA" id="ARBA00022692"/>
    </source>
</evidence>
<dbReference type="AlphaFoldDB" id="A0A4Y6UJD0"/>
<dbReference type="RefSeq" id="WP_141460843.1">
    <property type="nucleotide sequence ID" value="NZ_CP038141.1"/>
</dbReference>
<sequence>MLTEVNVFGIFVSPFSIYAVSAVFITLLLRNILWRTGALNWFWHVALFEIALYVCILCLLILYV</sequence>
<protein>
    <submittedName>
        <fullName evidence="6">DUF1656 domain-containing protein</fullName>
    </submittedName>
</protein>
<keyword evidence="4 5" id="KW-0472">Membrane</keyword>
<dbReference type="OrthoDB" id="7021192at2"/>
<evidence type="ECO:0000256" key="4">
    <source>
        <dbReference type="ARBA" id="ARBA00023136"/>
    </source>
</evidence>
<evidence type="ECO:0000313" key="7">
    <source>
        <dbReference type="Proteomes" id="UP000316313"/>
    </source>
</evidence>
<proteinExistence type="predicted"/>
<evidence type="ECO:0000256" key="5">
    <source>
        <dbReference type="SAM" id="Phobius"/>
    </source>
</evidence>
<dbReference type="Pfam" id="PF07869">
    <property type="entry name" value="DUF1656"/>
    <property type="match status" value="1"/>
</dbReference>
<keyword evidence="2 5" id="KW-0812">Transmembrane</keyword>